<dbReference type="PANTHER" id="PTHR36376:SF1">
    <property type="entry name" value="OS09G0514700 PROTEIN"/>
    <property type="match status" value="1"/>
</dbReference>
<proteinExistence type="predicted"/>
<protein>
    <submittedName>
        <fullName evidence="2">Uncharacterized protein</fullName>
    </submittedName>
</protein>
<gene>
    <name evidence="2" type="ORF">ZIOFF_069646</name>
</gene>
<dbReference type="EMBL" id="JACMSC010000020">
    <property type="protein sequence ID" value="KAG6472189.1"/>
    <property type="molecule type" value="Genomic_DNA"/>
</dbReference>
<accession>A0A8J5EV72</accession>
<feature type="compositionally biased region" description="Basic and acidic residues" evidence="1">
    <location>
        <begin position="523"/>
        <end position="537"/>
    </location>
</feature>
<name>A0A8J5EV72_ZINOF</name>
<comment type="caution">
    <text evidence="2">The sequence shown here is derived from an EMBL/GenBank/DDBJ whole genome shotgun (WGS) entry which is preliminary data.</text>
</comment>
<feature type="compositionally biased region" description="Low complexity" evidence="1">
    <location>
        <begin position="605"/>
        <end position="620"/>
    </location>
</feature>
<feature type="region of interest" description="Disordered" evidence="1">
    <location>
        <begin position="519"/>
        <end position="561"/>
    </location>
</feature>
<reference evidence="2 3" key="1">
    <citation type="submission" date="2020-08" db="EMBL/GenBank/DDBJ databases">
        <title>Plant Genome Project.</title>
        <authorList>
            <person name="Zhang R.-G."/>
        </authorList>
    </citation>
    <scope>NUCLEOTIDE SEQUENCE [LARGE SCALE GENOMIC DNA]</scope>
    <source>
        <tissue evidence="2">Rhizome</tissue>
    </source>
</reference>
<dbReference type="PANTHER" id="PTHR36376">
    <property type="entry name" value="OS09G0514700 PROTEIN"/>
    <property type="match status" value="1"/>
</dbReference>
<feature type="compositionally biased region" description="Basic and acidic residues" evidence="1">
    <location>
        <begin position="547"/>
        <end position="560"/>
    </location>
</feature>
<evidence type="ECO:0000313" key="3">
    <source>
        <dbReference type="Proteomes" id="UP000734854"/>
    </source>
</evidence>
<feature type="region of interest" description="Disordered" evidence="1">
    <location>
        <begin position="863"/>
        <end position="882"/>
    </location>
</feature>
<evidence type="ECO:0000313" key="2">
    <source>
        <dbReference type="EMBL" id="KAG6472189.1"/>
    </source>
</evidence>
<dbReference type="Proteomes" id="UP000734854">
    <property type="component" value="Unassembled WGS sequence"/>
</dbReference>
<evidence type="ECO:0000256" key="1">
    <source>
        <dbReference type="SAM" id="MobiDB-lite"/>
    </source>
</evidence>
<organism evidence="2 3">
    <name type="scientific">Zingiber officinale</name>
    <name type="common">Ginger</name>
    <name type="synonym">Amomum zingiber</name>
    <dbReference type="NCBI Taxonomy" id="94328"/>
    <lineage>
        <taxon>Eukaryota</taxon>
        <taxon>Viridiplantae</taxon>
        <taxon>Streptophyta</taxon>
        <taxon>Embryophyta</taxon>
        <taxon>Tracheophyta</taxon>
        <taxon>Spermatophyta</taxon>
        <taxon>Magnoliopsida</taxon>
        <taxon>Liliopsida</taxon>
        <taxon>Zingiberales</taxon>
        <taxon>Zingiberaceae</taxon>
        <taxon>Zingiber</taxon>
    </lineage>
</organism>
<feature type="region of interest" description="Disordered" evidence="1">
    <location>
        <begin position="601"/>
        <end position="660"/>
    </location>
</feature>
<feature type="compositionally biased region" description="Acidic residues" evidence="1">
    <location>
        <begin position="634"/>
        <end position="649"/>
    </location>
</feature>
<dbReference type="AlphaFoldDB" id="A0A8J5EV72"/>
<keyword evidence="3" id="KW-1185">Reference proteome</keyword>
<sequence>MGFLENLEFYLKMSRKELQQLCKQNDLPANRSHSQLAKSLVSHLQKRNAVLVASLEKSVYFMDGSSKNPFASESITKQTINCPVESTTGDKRLLCQLDSEKEVTESVVNITNEKVQIMCLPETVTKVFCPLWPANTKGMESFSCSIFNYCNMGMRSYNVAEAREVRTNQLLDLRHDRPHEYSMESGFVSGDEILTRIPPFQFFVMSEGGIDLFVDLSSSPLDWINSLKDDVCVHQNAKLHESMAPSEDISNLPEADDHMNISPSVNTGLNLNDTEIERNSGCTNSSLSSVVSENCNSEAYPPDTTVATSGSSVLISGSVPAGSSGLLEEIQVVSSCAPYTVQNHMASRIASCPPEEQESAIVSFAMVKSNASLSNMPLQSAADMGNGVSDPVAVGDCTRKTASVNFVDCEVEAPYNTESDVADKDNLASAKEMPDNIDTENYAHKNHGGASESFTDFIIEQPDNTTHGKLSNSCQHSGQMVLDSSMADAQSEIGTVDLPFCQQSCTNCETLVTEGSISTFQDESGHSTPMEEKDASECSRIPSTSADTKRPNNLENPKDPHVKRHLVCDKIMSVEIVTKLRNSRSSAKKILSGAIVQPRRSTRLASKVDASSSKGSSSASTKRKQSSAQTSLVNEEEINLDDEIEEEDTDGYKSSDGADDTLSLRMAKGTTPIKINFIFFLVPDSSHGKRPYHQPVGRFSLLCLSLTKLQLFIFLLPLFFLDLFSNCDFEGPRKVSHHISQKHRPPHGIEGDERLCADPWHRVVIDTLTDNVDLEETSLLYLASTGQSNGEGKVNCPSEVVGVTVVFLFMTRPMNGVMLERSRNGRGGRRSDVAAYHVGGRRALGARGHGRLLRLRPAVESKLDKESRMHVNSPRLGHTANT</sequence>